<dbReference type="InterPro" id="IPR035093">
    <property type="entry name" value="RelE/ParE_toxin_dom_sf"/>
</dbReference>
<proteinExistence type="inferred from homology"/>
<dbReference type="InterPro" id="IPR007712">
    <property type="entry name" value="RelE/ParE_toxin"/>
</dbReference>
<name>A5G3C1_GEOUR</name>
<dbReference type="OrthoDB" id="9797723at2"/>
<comment type="similarity">
    <text evidence="1">Belongs to the RelE toxin family.</text>
</comment>
<keyword evidence="4" id="KW-1185">Reference proteome</keyword>
<evidence type="ECO:0000313" key="3">
    <source>
        <dbReference type="EMBL" id="ABQ26289.1"/>
    </source>
</evidence>
<dbReference type="Pfam" id="PF05016">
    <property type="entry name" value="ParE_toxin"/>
    <property type="match status" value="1"/>
</dbReference>
<evidence type="ECO:0000256" key="2">
    <source>
        <dbReference type="ARBA" id="ARBA00022649"/>
    </source>
</evidence>
<dbReference type="KEGG" id="gur:Gura_2099"/>
<dbReference type="PANTHER" id="PTHR35601">
    <property type="entry name" value="TOXIN RELE"/>
    <property type="match status" value="1"/>
</dbReference>
<dbReference type="HOGENOM" id="CLU_155761_3_0_7"/>
<dbReference type="Gene3D" id="3.30.2310.20">
    <property type="entry name" value="RelE-like"/>
    <property type="match status" value="1"/>
</dbReference>
<dbReference type="AlphaFoldDB" id="A5G3C1"/>
<dbReference type="RefSeq" id="WP_011938990.1">
    <property type="nucleotide sequence ID" value="NC_009483.1"/>
</dbReference>
<gene>
    <name evidence="3" type="ordered locus">Gura_2099</name>
</gene>
<dbReference type="SUPFAM" id="SSF143011">
    <property type="entry name" value="RelE-like"/>
    <property type="match status" value="1"/>
</dbReference>
<sequence>MTYRIELTKTAERDLLAVPKPVLKRLDACILGLADDPLPPGVKKLKNSDGLYRVRVSDYRIIYRIEQEILTVLVVKIGHRREVYR</sequence>
<protein>
    <submittedName>
        <fullName evidence="3">Addiction module toxin, RelE/StbE family</fullName>
    </submittedName>
</protein>
<dbReference type="STRING" id="351605.Gura_2099"/>
<evidence type="ECO:0000256" key="1">
    <source>
        <dbReference type="ARBA" id="ARBA00006226"/>
    </source>
</evidence>
<dbReference type="EMBL" id="CP000698">
    <property type="protein sequence ID" value="ABQ26289.1"/>
    <property type="molecule type" value="Genomic_DNA"/>
</dbReference>
<organism evidence="3 4">
    <name type="scientific">Geotalea uraniireducens (strain Rf4)</name>
    <name type="common">Geobacter uraniireducens</name>
    <dbReference type="NCBI Taxonomy" id="351605"/>
    <lineage>
        <taxon>Bacteria</taxon>
        <taxon>Pseudomonadati</taxon>
        <taxon>Thermodesulfobacteriota</taxon>
        <taxon>Desulfuromonadia</taxon>
        <taxon>Geobacterales</taxon>
        <taxon>Geobacteraceae</taxon>
        <taxon>Geotalea</taxon>
    </lineage>
</organism>
<dbReference type="Proteomes" id="UP000006695">
    <property type="component" value="Chromosome"/>
</dbReference>
<keyword evidence="2" id="KW-1277">Toxin-antitoxin system</keyword>
<accession>A5G3C1</accession>
<dbReference type="PANTHER" id="PTHR35601:SF1">
    <property type="entry name" value="TOXIN RELE"/>
    <property type="match status" value="1"/>
</dbReference>
<reference evidence="3 4" key="1">
    <citation type="submission" date="2007-05" db="EMBL/GenBank/DDBJ databases">
        <title>Complete sequence of Geobacter uraniireducens Rf4.</title>
        <authorList>
            <consortium name="US DOE Joint Genome Institute"/>
            <person name="Copeland A."/>
            <person name="Lucas S."/>
            <person name="Lapidus A."/>
            <person name="Barry K."/>
            <person name="Detter J.C."/>
            <person name="Glavina del Rio T."/>
            <person name="Hammon N."/>
            <person name="Israni S."/>
            <person name="Dalin E."/>
            <person name="Tice H."/>
            <person name="Pitluck S."/>
            <person name="Chertkov O."/>
            <person name="Brettin T."/>
            <person name="Bruce D."/>
            <person name="Han C."/>
            <person name="Schmutz J."/>
            <person name="Larimer F."/>
            <person name="Land M."/>
            <person name="Hauser L."/>
            <person name="Kyrpides N."/>
            <person name="Mikhailova N."/>
            <person name="Shelobolina E."/>
            <person name="Aklujkar M."/>
            <person name="Lovley D."/>
            <person name="Richardson P."/>
        </authorList>
    </citation>
    <scope>NUCLEOTIDE SEQUENCE [LARGE SCALE GENOMIC DNA]</scope>
    <source>
        <strain evidence="3 4">Rf4</strain>
    </source>
</reference>
<evidence type="ECO:0000313" key="4">
    <source>
        <dbReference type="Proteomes" id="UP000006695"/>
    </source>
</evidence>